<feature type="non-terminal residue" evidence="1">
    <location>
        <position position="47"/>
    </location>
</feature>
<name>A0A383BMV3_9ZZZZ</name>
<proteinExistence type="predicted"/>
<evidence type="ECO:0000313" key="1">
    <source>
        <dbReference type="EMBL" id="SVE21199.1"/>
    </source>
</evidence>
<organism evidence="1">
    <name type="scientific">marine metagenome</name>
    <dbReference type="NCBI Taxonomy" id="408172"/>
    <lineage>
        <taxon>unclassified sequences</taxon>
        <taxon>metagenomes</taxon>
        <taxon>ecological metagenomes</taxon>
    </lineage>
</organism>
<accession>A0A383BMV3</accession>
<gene>
    <name evidence="1" type="ORF">METZ01_LOCUS474053</name>
</gene>
<sequence>MPGTKILGIFIAPQLNLEIDGDIEHLIVLDDEPDGGHQLAGGSPGLG</sequence>
<protein>
    <submittedName>
        <fullName evidence="1">Uncharacterized protein</fullName>
    </submittedName>
</protein>
<reference evidence="1" key="1">
    <citation type="submission" date="2018-05" db="EMBL/GenBank/DDBJ databases">
        <authorList>
            <person name="Lanie J.A."/>
            <person name="Ng W.-L."/>
            <person name="Kazmierczak K.M."/>
            <person name="Andrzejewski T.M."/>
            <person name="Davidsen T.M."/>
            <person name="Wayne K.J."/>
            <person name="Tettelin H."/>
            <person name="Glass J.I."/>
            <person name="Rusch D."/>
            <person name="Podicherti R."/>
            <person name="Tsui H.-C.T."/>
            <person name="Winkler M.E."/>
        </authorList>
    </citation>
    <scope>NUCLEOTIDE SEQUENCE</scope>
</reference>
<dbReference type="AlphaFoldDB" id="A0A383BMV3"/>
<dbReference type="EMBL" id="UINC01201731">
    <property type="protein sequence ID" value="SVE21199.1"/>
    <property type="molecule type" value="Genomic_DNA"/>
</dbReference>